<dbReference type="Pfam" id="PF13466">
    <property type="entry name" value="STAS_2"/>
    <property type="match status" value="1"/>
</dbReference>
<accession>A0A5B0VP32</accession>
<sequence length="110" mass="11727">MSTRSPGVELSHQVLSVTGNVAVDQVVALRKEGETLIGTVSGSLTVDLSELETAHSVILSMLLCWQRYARQQGVSLIFQGVSDRLSSLAALSNIDEQLGGFAHLSSSHPH</sequence>
<comment type="caution">
    <text evidence="2">The sequence shown here is derived from an EMBL/GenBank/DDBJ whole genome shotgun (WGS) entry which is preliminary data.</text>
</comment>
<keyword evidence="3" id="KW-1185">Reference proteome</keyword>
<organism evidence="2 3">
    <name type="scientific">Marinobacter salinexigens</name>
    <dbReference type="NCBI Taxonomy" id="2919747"/>
    <lineage>
        <taxon>Bacteria</taxon>
        <taxon>Pseudomonadati</taxon>
        <taxon>Pseudomonadota</taxon>
        <taxon>Gammaproteobacteria</taxon>
        <taxon>Pseudomonadales</taxon>
        <taxon>Marinobacteraceae</taxon>
        <taxon>Marinobacter</taxon>
    </lineage>
</organism>
<dbReference type="EMBL" id="VTUU01000001">
    <property type="protein sequence ID" value="KAA1176366.1"/>
    <property type="molecule type" value="Genomic_DNA"/>
</dbReference>
<dbReference type="InterPro" id="IPR036513">
    <property type="entry name" value="STAS_dom_sf"/>
</dbReference>
<evidence type="ECO:0000313" key="2">
    <source>
        <dbReference type="EMBL" id="KAA1176366.1"/>
    </source>
</evidence>
<dbReference type="Proteomes" id="UP000323161">
    <property type="component" value="Unassembled WGS sequence"/>
</dbReference>
<dbReference type="RefSeq" id="WP_149598994.1">
    <property type="nucleotide sequence ID" value="NZ_VTUU01000001.1"/>
</dbReference>
<dbReference type="SUPFAM" id="SSF52091">
    <property type="entry name" value="SpoIIaa-like"/>
    <property type="match status" value="1"/>
</dbReference>
<dbReference type="AlphaFoldDB" id="A0A5B0VP32"/>
<evidence type="ECO:0000259" key="1">
    <source>
        <dbReference type="Pfam" id="PF13466"/>
    </source>
</evidence>
<feature type="domain" description="MlaB-like STAS" evidence="1">
    <location>
        <begin position="15"/>
        <end position="95"/>
    </location>
</feature>
<dbReference type="Gene3D" id="3.30.750.24">
    <property type="entry name" value="STAS domain"/>
    <property type="match status" value="1"/>
</dbReference>
<reference evidence="2 3" key="1">
    <citation type="submission" date="2019-08" db="EMBL/GenBank/DDBJ databases">
        <title>Marinobacter ZYF650 sp. nov., a marine bacterium isolated from seawater of the Mariana trench.</title>
        <authorList>
            <person name="Ahmad W."/>
        </authorList>
    </citation>
    <scope>NUCLEOTIDE SEQUENCE [LARGE SCALE GENOMIC DNA]</scope>
    <source>
        <strain evidence="2 3">ZYF650</strain>
    </source>
</reference>
<gene>
    <name evidence="2" type="ORF">FWJ25_04350</name>
</gene>
<protein>
    <submittedName>
        <fullName evidence="2">STAS domain-containing protein</fullName>
    </submittedName>
</protein>
<dbReference type="InterPro" id="IPR058548">
    <property type="entry name" value="MlaB-like_STAS"/>
</dbReference>
<proteinExistence type="predicted"/>
<name>A0A5B0VP32_9GAMM</name>
<evidence type="ECO:0000313" key="3">
    <source>
        <dbReference type="Proteomes" id="UP000323161"/>
    </source>
</evidence>